<feature type="region of interest" description="Disordered" evidence="1">
    <location>
        <begin position="721"/>
        <end position="746"/>
    </location>
</feature>
<feature type="region of interest" description="Disordered" evidence="1">
    <location>
        <begin position="882"/>
        <end position="907"/>
    </location>
</feature>
<feature type="domain" description="Folliculin-interacting protein middle" evidence="2">
    <location>
        <begin position="259"/>
        <end position="465"/>
    </location>
</feature>
<dbReference type="GO" id="GO:0005737">
    <property type="term" value="C:cytoplasm"/>
    <property type="evidence" value="ECO:0007669"/>
    <property type="project" value="TreeGrafter"/>
</dbReference>
<dbReference type="InterPro" id="IPR026156">
    <property type="entry name" value="FNIP_fam"/>
</dbReference>
<organism evidence="4 5">
    <name type="scientific">Ditylenchus destructor</name>
    <dbReference type="NCBI Taxonomy" id="166010"/>
    <lineage>
        <taxon>Eukaryota</taxon>
        <taxon>Metazoa</taxon>
        <taxon>Ecdysozoa</taxon>
        <taxon>Nematoda</taxon>
        <taxon>Chromadorea</taxon>
        <taxon>Rhabditida</taxon>
        <taxon>Tylenchina</taxon>
        <taxon>Tylenchomorpha</taxon>
        <taxon>Sphaerularioidea</taxon>
        <taxon>Anguinidae</taxon>
        <taxon>Anguininae</taxon>
        <taxon>Ditylenchus</taxon>
    </lineage>
</organism>
<dbReference type="Pfam" id="PF14638">
    <property type="entry name" value="FNIP_C"/>
    <property type="match status" value="1"/>
</dbReference>
<dbReference type="EMBL" id="JAKKPZ010000002">
    <property type="protein sequence ID" value="KAI1726231.1"/>
    <property type="molecule type" value="Genomic_DNA"/>
</dbReference>
<protein>
    <submittedName>
        <fullName evidence="4">Folliculin-interacting protein middle domain-containing protein</fullName>
    </submittedName>
</protein>
<dbReference type="GO" id="GO:0051087">
    <property type="term" value="F:protein-folding chaperone binding"/>
    <property type="evidence" value="ECO:0007669"/>
    <property type="project" value="TreeGrafter"/>
</dbReference>
<name>A0AAD4NIS1_9BILA</name>
<evidence type="ECO:0000259" key="3">
    <source>
        <dbReference type="Pfam" id="PF14638"/>
    </source>
</evidence>
<keyword evidence="5" id="KW-1185">Reference proteome</keyword>
<dbReference type="PRINTS" id="PR02073">
    <property type="entry name" value="FOLLICULNIP1"/>
</dbReference>
<proteinExistence type="predicted"/>
<evidence type="ECO:0000256" key="1">
    <source>
        <dbReference type="SAM" id="MobiDB-lite"/>
    </source>
</evidence>
<feature type="compositionally biased region" description="Polar residues" evidence="1">
    <location>
        <begin position="8"/>
        <end position="41"/>
    </location>
</feature>
<evidence type="ECO:0000313" key="4">
    <source>
        <dbReference type="EMBL" id="KAI1726231.1"/>
    </source>
</evidence>
<comment type="caution">
    <text evidence="4">The sequence shown here is derived from an EMBL/GenBank/DDBJ whole genome shotgun (WGS) entry which is preliminary data.</text>
</comment>
<reference evidence="4" key="1">
    <citation type="submission" date="2022-01" db="EMBL/GenBank/DDBJ databases">
        <title>Genome Sequence Resource for Two Populations of Ditylenchus destructor, the Migratory Endoparasitic Phytonematode.</title>
        <authorList>
            <person name="Zhang H."/>
            <person name="Lin R."/>
            <person name="Xie B."/>
        </authorList>
    </citation>
    <scope>NUCLEOTIDE SEQUENCE</scope>
    <source>
        <strain evidence="4">BazhouSP</strain>
    </source>
</reference>
<dbReference type="InterPro" id="IPR028085">
    <property type="entry name" value="FNIP_mid_dom"/>
</dbReference>
<feature type="domain" description="Folliculin-interacting protein C-terminal" evidence="3">
    <location>
        <begin position="612"/>
        <end position="841"/>
    </location>
</feature>
<feature type="region of interest" description="Disordered" evidence="1">
    <location>
        <begin position="1"/>
        <end position="41"/>
    </location>
</feature>
<evidence type="ECO:0000259" key="2">
    <source>
        <dbReference type="Pfam" id="PF14637"/>
    </source>
</evidence>
<dbReference type="PANTHER" id="PTHR21634:SF9">
    <property type="entry name" value="RE13835P"/>
    <property type="match status" value="1"/>
</dbReference>
<dbReference type="AlphaFoldDB" id="A0AAD4NIS1"/>
<dbReference type="GO" id="GO:0042030">
    <property type="term" value="F:ATPase inhibitor activity"/>
    <property type="evidence" value="ECO:0007669"/>
    <property type="project" value="TreeGrafter"/>
</dbReference>
<feature type="compositionally biased region" description="Polar residues" evidence="1">
    <location>
        <begin position="892"/>
        <end position="907"/>
    </location>
</feature>
<dbReference type="Pfam" id="PF14637">
    <property type="entry name" value="FNIP_M"/>
    <property type="match status" value="1"/>
</dbReference>
<dbReference type="PANTHER" id="PTHR21634">
    <property type="entry name" value="RE13835P"/>
    <property type="match status" value="1"/>
</dbReference>
<sequence>MAIFKRLLSSSNGPNNSRKPSSTGSTNTAFPDPSESCSPGNHQWPGVDLSSLCWNPYKTLRKDALRLVVFSGQGGRLLYDTATVIATADRLIPGAHKSSCGRFQFLPHNPDTVQISKMVFGSMGSSVRTDSLKIHTLLDSDSLMISRLFTAPKANKFSSPIREHKCVRETRTNPGRHDDFTAPSAAAIMEELKAFSPNRLSRARRRQLSLKGLCDDAVLLGRNGNRSRMSSCSSISEANHSTVQVVNQTAIDDITKQYGIALLFPGQEKGFVFQHILQIEQEIHKLIAQIHRAVNAKTQFFSLAYQGWAEFCTATCVLHNSLRLKAPVWLSLTDPTTQESTAEEFCRTLAKLADQLNTKDTKFFLSTLLSSVLMNHLAWVASVAPPENCTVTVPYDRSLLLGTCVIDARRSPYNAMLAQFLELYGSVGVPGSGHCFAKTVVLGDSPRLVSEILYILSYFIRCSTVDKSKRKEALSPDSMSPIKSFADESCCLSNAGSLSGDLKKCDSLDMDPKGTSPPTSDPAEPMEITVAVSSACSDHSANGQPPHKTRAITINPQSLSPARRKFLPRQESNGSQRHYELVLDIKNITAFGDPSLSSTIAKLPTPQTMDKFPTYKQEQHQDSLNTDFGRSLLAGVCTAYSPYFVLSGIDKRIARMDEILLAIHEDVKHPTPMENACSPSTNGHLLSPSSSAILALSSCGGDSEHNTAHISGITNGFASPSAPRSAVIRPDSQHSPSRHGSNTPLLATKINPHTRAVVVVADCATRTVRIVSNSAEPCHVEDSEVSSPSEAVASMLEEFGELYKHGCAPTFLISFLEDRLSSVLAKSDVLCRLVSSHNNTTSTKSGLPLLTPTLASNTIVPSSTGPSTCSNAESAVGSLVEDMEMGSPPSHPQNGNLSSPSQYSSHDSTNIDAVTIQNGSGDDFLSMDYVAQVLDCHCSDLRLIVNVAAVYSPTVLSSVV</sequence>
<feature type="compositionally biased region" description="Polar residues" evidence="1">
    <location>
        <begin position="733"/>
        <end position="745"/>
    </location>
</feature>
<evidence type="ECO:0000313" key="5">
    <source>
        <dbReference type="Proteomes" id="UP001201812"/>
    </source>
</evidence>
<gene>
    <name evidence="4" type="ORF">DdX_02937</name>
</gene>
<dbReference type="Proteomes" id="UP001201812">
    <property type="component" value="Unassembled WGS sequence"/>
</dbReference>
<accession>A0AAD4NIS1</accession>
<dbReference type="InterPro" id="IPR028086">
    <property type="entry name" value="FNIP_C_dom"/>
</dbReference>